<feature type="transmembrane region" description="Helical" evidence="9">
    <location>
        <begin position="388"/>
        <end position="408"/>
    </location>
</feature>
<dbReference type="InterPro" id="IPR003593">
    <property type="entry name" value="AAA+_ATPase"/>
</dbReference>
<dbReference type="InParanoid" id="A0A409VTE3"/>
<evidence type="ECO:0000256" key="6">
    <source>
        <dbReference type="ARBA" id="ARBA00022840"/>
    </source>
</evidence>
<keyword evidence="4 9" id="KW-0812">Transmembrane</keyword>
<sequence length="618" mass="67725">MATSSSYSSSSAPGEVANTPGSVLSFKHLSYAVKTKTGTKYLIDDVSVNIRAGELLALMGPSGAGKSTLLDVMAFRKTLMEGGSIHLNGEPLGPRMMHKISTFVEQEDALLGVLTVRESVTYALRLHLPLLPRKQVNERVNRVLTALGLNTCADQKIGTPISRGISGGQKRRVTAACAMVTFPRILFLDEVTSGLDSTSAREVMASISTLSKAEGMIVIASIHQPSLETLAQFTNVMFLASGKTCYLGRVDELDSFFEKFGHPVERFSSPSDHAMNFLNSDFAGSSKGVDQFREFYLSQPSSMVSDSEKMPSGQPIEDDSKLYGKAAPLATLFWNTAVLSERTALNYLRNLLAYGVRIGMYGGMGLMLATIWIRLGHSDSIINDRLSVHFYSVAFLGFMSVAGIPSFLEERAVYYRESKNGLYSTLPFLLSNTLVNIPFLFASTIIFTVICYWAIGLHPGAAPFFRFVIYLFLAIFAAESQALVVASLLPIFVAALAVSSFMNGFWMSVGGYFIKARSLPRFWFFSFHFMDYQKYAFELMTNASISLGLTFTCETIINGTCACSYPSSTPDSCTVSGQDVLNYLDIGHITDKKWIGILVSIVILYRLALFLALKTRSG</sequence>
<feature type="transmembrane region" description="Helical" evidence="9">
    <location>
        <begin position="491"/>
        <end position="514"/>
    </location>
</feature>
<comment type="similarity">
    <text evidence="2">Belongs to the ABC transporter superfamily. ABCG family. Eye pigment precursor importer (TC 3.A.1.204) subfamily.</text>
</comment>
<comment type="caution">
    <text evidence="11">The sequence shown here is derived from an EMBL/GenBank/DDBJ whole genome shotgun (WGS) entry which is preliminary data.</text>
</comment>
<evidence type="ECO:0000256" key="2">
    <source>
        <dbReference type="ARBA" id="ARBA00005814"/>
    </source>
</evidence>
<dbReference type="GO" id="GO:0016020">
    <property type="term" value="C:membrane"/>
    <property type="evidence" value="ECO:0007669"/>
    <property type="project" value="UniProtKB-SubCell"/>
</dbReference>
<evidence type="ECO:0000313" key="11">
    <source>
        <dbReference type="EMBL" id="PPQ69544.1"/>
    </source>
</evidence>
<evidence type="ECO:0000256" key="7">
    <source>
        <dbReference type="ARBA" id="ARBA00022989"/>
    </source>
</evidence>
<evidence type="ECO:0000256" key="5">
    <source>
        <dbReference type="ARBA" id="ARBA00022741"/>
    </source>
</evidence>
<protein>
    <recommendedName>
        <fullName evidence="10">ABC transporter domain-containing protein</fullName>
    </recommendedName>
</protein>
<comment type="subcellular location">
    <subcellularLocation>
        <location evidence="1">Membrane</location>
        <topology evidence="1">Multi-pass membrane protein</topology>
    </subcellularLocation>
</comment>
<dbReference type="PROSITE" id="PS50893">
    <property type="entry name" value="ABC_TRANSPORTER_2"/>
    <property type="match status" value="1"/>
</dbReference>
<organism evidence="11 12">
    <name type="scientific">Psilocybe cyanescens</name>
    <dbReference type="NCBI Taxonomy" id="93625"/>
    <lineage>
        <taxon>Eukaryota</taxon>
        <taxon>Fungi</taxon>
        <taxon>Dikarya</taxon>
        <taxon>Basidiomycota</taxon>
        <taxon>Agaricomycotina</taxon>
        <taxon>Agaricomycetes</taxon>
        <taxon>Agaricomycetidae</taxon>
        <taxon>Agaricales</taxon>
        <taxon>Agaricineae</taxon>
        <taxon>Strophariaceae</taxon>
        <taxon>Psilocybe</taxon>
    </lineage>
</organism>
<proteinExistence type="inferred from homology"/>
<dbReference type="InterPro" id="IPR013525">
    <property type="entry name" value="ABC2_TM"/>
</dbReference>
<evidence type="ECO:0000256" key="4">
    <source>
        <dbReference type="ARBA" id="ARBA00022692"/>
    </source>
</evidence>
<dbReference type="OrthoDB" id="66620at2759"/>
<dbReference type="Proteomes" id="UP000283269">
    <property type="component" value="Unassembled WGS sequence"/>
</dbReference>
<evidence type="ECO:0000313" key="12">
    <source>
        <dbReference type="Proteomes" id="UP000283269"/>
    </source>
</evidence>
<dbReference type="Pfam" id="PF00005">
    <property type="entry name" value="ABC_tran"/>
    <property type="match status" value="1"/>
</dbReference>
<feature type="transmembrane region" description="Helical" evidence="9">
    <location>
        <begin position="594"/>
        <end position="613"/>
    </location>
</feature>
<feature type="transmembrane region" description="Helical" evidence="9">
    <location>
        <begin position="428"/>
        <end position="455"/>
    </location>
</feature>
<evidence type="ECO:0000259" key="10">
    <source>
        <dbReference type="PROSITE" id="PS50893"/>
    </source>
</evidence>
<keyword evidence="7 9" id="KW-1133">Transmembrane helix</keyword>
<keyword evidence="5" id="KW-0547">Nucleotide-binding</keyword>
<evidence type="ECO:0000256" key="3">
    <source>
        <dbReference type="ARBA" id="ARBA00022448"/>
    </source>
</evidence>
<dbReference type="PANTHER" id="PTHR48042:SF11">
    <property type="entry name" value="ABC TRANSPORTER G FAMILY MEMBER 11"/>
    <property type="match status" value="1"/>
</dbReference>
<dbReference type="SUPFAM" id="SSF52540">
    <property type="entry name" value="P-loop containing nucleoside triphosphate hydrolases"/>
    <property type="match status" value="1"/>
</dbReference>
<dbReference type="EMBL" id="NHYD01003931">
    <property type="protein sequence ID" value="PPQ69544.1"/>
    <property type="molecule type" value="Genomic_DNA"/>
</dbReference>
<keyword evidence="8 9" id="KW-0472">Membrane</keyword>
<gene>
    <name evidence="11" type="ORF">CVT25_000861</name>
</gene>
<dbReference type="GO" id="GO:0005524">
    <property type="term" value="F:ATP binding"/>
    <property type="evidence" value="ECO:0007669"/>
    <property type="project" value="UniProtKB-KW"/>
</dbReference>
<keyword evidence="6" id="KW-0067">ATP-binding</keyword>
<dbReference type="PANTHER" id="PTHR48042">
    <property type="entry name" value="ABC TRANSPORTER G FAMILY MEMBER 11"/>
    <property type="match status" value="1"/>
</dbReference>
<dbReference type="InterPro" id="IPR027417">
    <property type="entry name" value="P-loop_NTPase"/>
</dbReference>
<dbReference type="GO" id="GO:0140359">
    <property type="term" value="F:ABC-type transporter activity"/>
    <property type="evidence" value="ECO:0007669"/>
    <property type="project" value="InterPro"/>
</dbReference>
<dbReference type="Gene3D" id="3.40.50.300">
    <property type="entry name" value="P-loop containing nucleotide triphosphate hydrolases"/>
    <property type="match status" value="1"/>
</dbReference>
<dbReference type="STRING" id="93625.A0A409VTE3"/>
<keyword evidence="3" id="KW-0813">Transport</keyword>
<evidence type="ECO:0000256" key="1">
    <source>
        <dbReference type="ARBA" id="ARBA00004141"/>
    </source>
</evidence>
<dbReference type="InterPro" id="IPR052215">
    <property type="entry name" value="Plant_ABCG"/>
</dbReference>
<dbReference type="Pfam" id="PF01061">
    <property type="entry name" value="ABC2_membrane"/>
    <property type="match status" value="1"/>
</dbReference>
<evidence type="ECO:0000256" key="9">
    <source>
        <dbReference type="SAM" id="Phobius"/>
    </source>
</evidence>
<evidence type="ECO:0000256" key="8">
    <source>
        <dbReference type="ARBA" id="ARBA00023136"/>
    </source>
</evidence>
<feature type="transmembrane region" description="Helical" evidence="9">
    <location>
        <begin position="467"/>
        <end position="485"/>
    </location>
</feature>
<reference evidence="11 12" key="1">
    <citation type="journal article" date="2018" name="Evol. Lett.">
        <title>Horizontal gene cluster transfer increased hallucinogenic mushroom diversity.</title>
        <authorList>
            <person name="Reynolds H.T."/>
            <person name="Vijayakumar V."/>
            <person name="Gluck-Thaler E."/>
            <person name="Korotkin H.B."/>
            <person name="Matheny P.B."/>
            <person name="Slot J.C."/>
        </authorList>
    </citation>
    <scope>NUCLEOTIDE SEQUENCE [LARGE SCALE GENOMIC DNA]</scope>
    <source>
        <strain evidence="11 12">2631</strain>
    </source>
</reference>
<keyword evidence="12" id="KW-1185">Reference proteome</keyword>
<feature type="domain" description="ABC transporter" evidence="10">
    <location>
        <begin position="24"/>
        <end position="266"/>
    </location>
</feature>
<dbReference type="GO" id="GO:0016887">
    <property type="term" value="F:ATP hydrolysis activity"/>
    <property type="evidence" value="ECO:0007669"/>
    <property type="project" value="InterPro"/>
</dbReference>
<accession>A0A409VTE3</accession>
<dbReference type="SMART" id="SM00382">
    <property type="entry name" value="AAA"/>
    <property type="match status" value="1"/>
</dbReference>
<name>A0A409VTE3_PSICY</name>
<dbReference type="InterPro" id="IPR003439">
    <property type="entry name" value="ABC_transporter-like_ATP-bd"/>
</dbReference>
<dbReference type="AlphaFoldDB" id="A0A409VTE3"/>
<feature type="transmembrane region" description="Helical" evidence="9">
    <location>
        <begin position="351"/>
        <end position="376"/>
    </location>
</feature>